<dbReference type="NCBIfam" id="TIGR00077">
    <property type="entry name" value="lspA"/>
    <property type="match status" value="1"/>
</dbReference>
<reference evidence="11 12" key="1">
    <citation type="journal article" date="2013" name="ISME J.">
        <title>By their genes ye shall know them: genomic signatures of predatory bacteria.</title>
        <authorList>
            <person name="Pasternak Z."/>
            <person name="Pietrokovski S."/>
            <person name="Rotem O."/>
            <person name="Gophna U."/>
            <person name="Lurie-Weinberger M.N."/>
            <person name="Jurkevitch E."/>
        </authorList>
    </citation>
    <scope>NUCLEOTIDE SEQUENCE [LARGE SCALE GENOMIC DNA]</scope>
    <source>
        <strain evidence="11 12">JSS</strain>
    </source>
</reference>
<name>M4VAS6_9BACT</name>
<dbReference type="PANTHER" id="PTHR33695:SF1">
    <property type="entry name" value="LIPOPROTEIN SIGNAL PEPTIDASE"/>
    <property type="match status" value="1"/>
</dbReference>
<comment type="similarity">
    <text evidence="1 9 10">Belongs to the peptidase A8 family.</text>
</comment>
<keyword evidence="3 9" id="KW-0645">Protease</keyword>
<evidence type="ECO:0000256" key="10">
    <source>
        <dbReference type="RuleBase" id="RU004181"/>
    </source>
</evidence>
<dbReference type="GO" id="GO:0006508">
    <property type="term" value="P:proteolysis"/>
    <property type="evidence" value="ECO:0007669"/>
    <property type="project" value="UniProtKB-KW"/>
</dbReference>
<dbReference type="EC" id="3.4.23.36" evidence="9"/>
<evidence type="ECO:0000256" key="4">
    <source>
        <dbReference type="ARBA" id="ARBA00022692"/>
    </source>
</evidence>
<keyword evidence="4 9" id="KW-0812">Transmembrane</keyword>
<proteinExistence type="inferred from homology"/>
<evidence type="ECO:0000256" key="2">
    <source>
        <dbReference type="ARBA" id="ARBA00022475"/>
    </source>
</evidence>
<evidence type="ECO:0000313" key="11">
    <source>
        <dbReference type="EMBL" id="AGH96333.1"/>
    </source>
</evidence>
<dbReference type="PANTHER" id="PTHR33695">
    <property type="entry name" value="LIPOPROTEIN SIGNAL PEPTIDASE"/>
    <property type="match status" value="1"/>
</dbReference>
<keyword evidence="7 9" id="KW-1133">Transmembrane helix</keyword>
<evidence type="ECO:0000313" key="12">
    <source>
        <dbReference type="Proteomes" id="UP000012040"/>
    </source>
</evidence>
<feature type="active site" evidence="9">
    <location>
        <position position="147"/>
    </location>
</feature>
<comment type="pathway">
    <text evidence="9">Protein modification; lipoprotein biosynthesis (signal peptide cleavage).</text>
</comment>
<keyword evidence="5 9" id="KW-0064">Aspartyl protease</keyword>
<comment type="catalytic activity">
    <reaction evidence="9">
        <text>Release of signal peptides from bacterial membrane prolipoproteins. Hydrolyzes -Xaa-Yaa-Zaa-|-(S,diacylglyceryl)Cys-, in which Xaa is hydrophobic (preferably Leu), and Yaa (Ala or Ser) and Zaa (Gly or Ala) have small, neutral side chains.</text>
        <dbReference type="EC" id="3.4.23.36"/>
    </reaction>
</comment>
<dbReference type="eggNOG" id="COG0597">
    <property type="taxonomic scope" value="Bacteria"/>
</dbReference>
<dbReference type="GO" id="GO:0004190">
    <property type="term" value="F:aspartic-type endopeptidase activity"/>
    <property type="evidence" value="ECO:0007669"/>
    <property type="project" value="UniProtKB-UniRule"/>
</dbReference>
<evidence type="ECO:0000256" key="6">
    <source>
        <dbReference type="ARBA" id="ARBA00022801"/>
    </source>
</evidence>
<feature type="transmembrane region" description="Helical" evidence="9">
    <location>
        <begin position="13"/>
        <end position="34"/>
    </location>
</feature>
<keyword evidence="8 9" id="KW-0472">Membrane</keyword>
<feature type="transmembrane region" description="Helical" evidence="9">
    <location>
        <begin position="140"/>
        <end position="162"/>
    </location>
</feature>
<comment type="subcellular location">
    <subcellularLocation>
        <location evidence="9">Cell membrane</location>
        <topology evidence="9">Multi-pass membrane protein</topology>
    </subcellularLocation>
</comment>
<dbReference type="Proteomes" id="UP000012040">
    <property type="component" value="Chromosome"/>
</dbReference>
<dbReference type="AlphaFoldDB" id="M4VAS6"/>
<evidence type="ECO:0000256" key="8">
    <source>
        <dbReference type="ARBA" id="ARBA00023136"/>
    </source>
</evidence>
<keyword evidence="6 9" id="KW-0378">Hydrolase</keyword>
<dbReference type="STRING" id="1184267.A11Q_2117"/>
<dbReference type="GO" id="GO:0005886">
    <property type="term" value="C:plasma membrane"/>
    <property type="evidence" value="ECO:0007669"/>
    <property type="project" value="UniProtKB-SubCell"/>
</dbReference>
<dbReference type="EMBL" id="CP003537">
    <property type="protein sequence ID" value="AGH96333.1"/>
    <property type="molecule type" value="Genomic_DNA"/>
</dbReference>
<evidence type="ECO:0000256" key="5">
    <source>
        <dbReference type="ARBA" id="ARBA00022750"/>
    </source>
</evidence>
<evidence type="ECO:0000256" key="9">
    <source>
        <dbReference type="HAMAP-Rule" id="MF_00161"/>
    </source>
</evidence>
<sequence>MSAYVSSYLQRKYLLLMGVTGLMVSLDQVTKLLVHTQMELHQSIPVIQNFFHITYVRNFGAAFGFLSQAPTAFRDIFFLAVPPIACLIILFILKGVDDKDTKQTLALSSVFAGAVGNYLDRLHFGFVVDFFDFHYGKLSWPAFNIADMAIVGGVCFLLYFMFKESSASKA</sequence>
<dbReference type="Pfam" id="PF01252">
    <property type="entry name" value="Peptidase_A8"/>
    <property type="match status" value="1"/>
</dbReference>
<dbReference type="KEGG" id="bex:A11Q_2117"/>
<comment type="function">
    <text evidence="9">This protein specifically catalyzes the removal of signal peptides from prolipoproteins.</text>
</comment>
<dbReference type="PATRIC" id="fig|1184267.3.peg.2141"/>
<accession>M4VAS6</accession>
<protein>
    <recommendedName>
        <fullName evidence="9">Lipoprotein signal peptidase</fullName>
        <ecNumber evidence="9">3.4.23.36</ecNumber>
    </recommendedName>
    <alternativeName>
        <fullName evidence="9">Prolipoprotein signal peptidase</fullName>
    </alternativeName>
    <alternativeName>
        <fullName evidence="9">Signal peptidase II</fullName>
        <shortName evidence="9">SPase II</shortName>
    </alternativeName>
</protein>
<dbReference type="PRINTS" id="PR00781">
    <property type="entry name" value="LIPOSIGPTASE"/>
</dbReference>
<dbReference type="HAMAP" id="MF_00161">
    <property type="entry name" value="LspA"/>
    <property type="match status" value="1"/>
</dbReference>
<feature type="transmembrane region" description="Helical" evidence="9">
    <location>
        <begin position="72"/>
        <end position="93"/>
    </location>
</feature>
<gene>
    <name evidence="9" type="primary">lspA</name>
    <name evidence="11" type="ORF">A11Q_2117</name>
</gene>
<dbReference type="InterPro" id="IPR001872">
    <property type="entry name" value="Peptidase_A8"/>
</dbReference>
<evidence type="ECO:0000256" key="3">
    <source>
        <dbReference type="ARBA" id="ARBA00022670"/>
    </source>
</evidence>
<keyword evidence="12" id="KW-1185">Reference proteome</keyword>
<evidence type="ECO:0000256" key="7">
    <source>
        <dbReference type="ARBA" id="ARBA00022989"/>
    </source>
</evidence>
<keyword evidence="2 9" id="KW-1003">Cell membrane</keyword>
<dbReference type="UniPathway" id="UPA00665"/>
<feature type="transmembrane region" description="Helical" evidence="9">
    <location>
        <begin position="105"/>
        <end position="128"/>
    </location>
</feature>
<feature type="active site" evidence="9">
    <location>
        <position position="129"/>
    </location>
</feature>
<organism evidence="11 12">
    <name type="scientific">Pseudobdellovibrio exovorus JSS</name>
    <dbReference type="NCBI Taxonomy" id="1184267"/>
    <lineage>
        <taxon>Bacteria</taxon>
        <taxon>Pseudomonadati</taxon>
        <taxon>Bdellovibrionota</taxon>
        <taxon>Bdellovibrionia</taxon>
        <taxon>Bdellovibrionales</taxon>
        <taxon>Pseudobdellovibrionaceae</taxon>
        <taxon>Pseudobdellovibrio</taxon>
    </lineage>
</organism>
<dbReference type="HOGENOM" id="CLU_083252_4_0_7"/>
<evidence type="ECO:0000256" key="1">
    <source>
        <dbReference type="ARBA" id="ARBA00006139"/>
    </source>
</evidence>